<evidence type="ECO:0000313" key="2">
    <source>
        <dbReference type="EMBL" id="ETO03161.1"/>
    </source>
</evidence>
<feature type="region of interest" description="Disordered" evidence="1">
    <location>
        <begin position="149"/>
        <end position="186"/>
    </location>
</feature>
<evidence type="ECO:0000256" key="1">
    <source>
        <dbReference type="SAM" id="MobiDB-lite"/>
    </source>
</evidence>
<proteinExistence type="predicted"/>
<dbReference type="Proteomes" id="UP000023152">
    <property type="component" value="Unassembled WGS sequence"/>
</dbReference>
<protein>
    <submittedName>
        <fullName evidence="2">Uncharacterized protein</fullName>
    </submittedName>
</protein>
<sequence length="186" mass="21385">VLKEYLHLTATAVKIKYPKVNVESDELIRKVQFEPFYNYFERMTQIMQAEEAKAKKIAKSNATTPQAPSTYESFFDRVKQKMFGFVQMPTPSPTSPPDPSQNPLSPSSESFVNNNTHLYNFVFFFTFSFAHICFSAENTQTLRDARNIRRKVPDNKPVNKNQNETQTPLHDQSFRAVSPAPPVEEL</sequence>
<feature type="region of interest" description="Disordered" evidence="1">
    <location>
        <begin position="86"/>
        <end position="108"/>
    </location>
</feature>
<reference evidence="2 3" key="1">
    <citation type="journal article" date="2013" name="Curr. Biol.">
        <title>The Genome of the Foraminiferan Reticulomyxa filosa.</title>
        <authorList>
            <person name="Glockner G."/>
            <person name="Hulsmann N."/>
            <person name="Schleicher M."/>
            <person name="Noegel A.A."/>
            <person name="Eichinger L."/>
            <person name="Gallinger C."/>
            <person name="Pawlowski J."/>
            <person name="Sierra R."/>
            <person name="Euteneuer U."/>
            <person name="Pillet L."/>
            <person name="Moustafa A."/>
            <person name="Platzer M."/>
            <person name="Groth M."/>
            <person name="Szafranski K."/>
            <person name="Schliwa M."/>
        </authorList>
    </citation>
    <scope>NUCLEOTIDE SEQUENCE [LARGE SCALE GENOMIC DNA]</scope>
</reference>
<comment type="caution">
    <text evidence="2">The sequence shown here is derived from an EMBL/GenBank/DDBJ whole genome shotgun (WGS) entry which is preliminary data.</text>
</comment>
<dbReference type="AlphaFoldDB" id="X6LP43"/>
<evidence type="ECO:0000313" key="3">
    <source>
        <dbReference type="Proteomes" id="UP000023152"/>
    </source>
</evidence>
<keyword evidence="3" id="KW-1185">Reference proteome</keyword>
<feature type="compositionally biased region" description="Polar residues" evidence="1">
    <location>
        <begin position="158"/>
        <end position="170"/>
    </location>
</feature>
<name>X6LP43_RETFI</name>
<organism evidence="2 3">
    <name type="scientific">Reticulomyxa filosa</name>
    <dbReference type="NCBI Taxonomy" id="46433"/>
    <lineage>
        <taxon>Eukaryota</taxon>
        <taxon>Sar</taxon>
        <taxon>Rhizaria</taxon>
        <taxon>Retaria</taxon>
        <taxon>Foraminifera</taxon>
        <taxon>Monothalamids</taxon>
        <taxon>Reticulomyxidae</taxon>
        <taxon>Reticulomyxa</taxon>
    </lineage>
</organism>
<gene>
    <name evidence="2" type="ORF">RFI_34249</name>
</gene>
<feature type="non-terminal residue" evidence="2">
    <location>
        <position position="1"/>
    </location>
</feature>
<accession>X6LP43</accession>
<feature type="compositionally biased region" description="Pro residues" evidence="1">
    <location>
        <begin position="90"/>
        <end position="100"/>
    </location>
</feature>
<dbReference type="EMBL" id="ASPP01034010">
    <property type="protein sequence ID" value="ETO03161.1"/>
    <property type="molecule type" value="Genomic_DNA"/>
</dbReference>